<keyword evidence="2" id="KW-1185">Reference proteome</keyword>
<evidence type="ECO:0000313" key="1">
    <source>
        <dbReference type="EMBL" id="SHK14338.1"/>
    </source>
</evidence>
<protein>
    <recommendedName>
        <fullName evidence="3">YCII-related domain-containing protein</fullName>
    </recommendedName>
</protein>
<dbReference type="STRING" id="1848.SAMN05443637_10352"/>
<dbReference type="Proteomes" id="UP000184363">
    <property type="component" value="Unassembled WGS sequence"/>
</dbReference>
<gene>
    <name evidence="1" type="ORF">SAMN05443637_10352</name>
</gene>
<dbReference type="RefSeq" id="WP_073455620.1">
    <property type="nucleotide sequence ID" value="NZ_CALGVN010000033.1"/>
</dbReference>
<dbReference type="OrthoDB" id="3577065at2"/>
<proteinExistence type="predicted"/>
<organism evidence="1 2">
    <name type="scientific">Pseudonocardia thermophila</name>
    <dbReference type="NCBI Taxonomy" id="1848"/>
    <lineage>
        <taxon>Bacteria</taxon>
        <taxon>Bacillati</taxon>
        <taxon>Actinomycetota</taxon>
        <taxon>Actinomycetes</taxon>
        <taxon>Pseudonocardiales</taxon>
        <taxon>Pseudonocardiaceae</taxon>
        <taxon>Pseudonocardia</taxon>
    </lineage>
</organism>
<evidence type="ECO:0008006" key="3">
    <source>
        <dbReference type="Google" id="ProtNLM"/>
    </source>
</evidence>
<dbReference type="AlphaFoldDB" id="A0A1M6Q296"/>
<evidence type="ECO:0000313" key="2">
    <source>
        <dbReference type="Proteomes" id="UP000184363"/>
    </source>
</evidence>
<dbReference type="EMBL" id="FRAP01000003">
    <property type="protein sequence ID" value="SHK14338.1"/>
    <property type="molecule type" value="Genomic_DNA"/>
</dbReference>
<sequence>MRWSVGFVAEGDPATDAVVTMDEVVELADAVAPLNGIATGGNSTRYGAQIVVEAETREEAIARGRAQFDAAVVKAGLPGYPVVREEAISEFEDMMGEP</sequence>
<name>A0A1M6Q296_PSETH</name>
<accession>A0A1M6Q296</accession>
<reference evidence="1 2" key="1">
    <citation type="submission" date="2016-11" db="EMBL/GenBank/DDBJ databases">
        <authorList>
            <person name="Jaros S."/>
            <person name="Januszkiewicz K."/>
            <person name="Wedrychowicz H."/>
        </authorList>
    </citation>
    <scope>NUCLEOTIDE SEQUENCE [LARGE SCALE GENOMIC DNA]</scope>
    <source>
        <strain evidence="1 2">DSM 43832</strain>
    </source>
</reference>